<proteinExistence type="predicted"/>
<sequence>MIIETPGLYKGISNEDYHRSPGISNSGIRLILDCPKIYYYRYLSGEYERKESADKKIGTAVHTLVLEPDTFFDRYLIVDAMPTKPNRRSTYETRRKYEDFITSAGGREILTEDDYLQAGLMANNIINHAAFKKVKGTGCFEDSIMWLDPDSGAPLRTRPDFYNDFLIIDIKTAKDVRRAAFARHIYEYGYHSQAAMACDGLTAATGIPYNMVVLFAVAKEPPYLVQPYVLKGQALEQGRADYKKGAAIYQQCLITNTWPGYEEAILDIDLPAYAYRSNDNE</sequence>
<dbReference type="InterPro" id="IPR011604">
    <property type="entry name" value="PDDEXK-like_dom_sf"/>
</dbReference>
<dbReference type="Proteomes" id="UP000324194">
    <property type="component" value="Chromosome 1"/>
</dbReference>
<dbReference type="Pfam" id="PF12684">
    <property type="entry name" value="DUF3799"/>
    <property type="match status" value="1"/>
</dbReference>
<evidence type="ECO:0000259" key="1">
    <source>
        <dbReference type="Pfam" id="PF12684"/>
    </source>
</evidence>
<reference evidence="2 3" key="1">
    <citation type="submission" date="2019-08" db="EMBL/GenBank/DDBJ databases">
        <authorList>
            <person name="Guy L."/>
        </authorList>
    </citation>
    <scope>NUCLEOTIDE SEQUENCE [LARGE SCALE GENOMIC DNA]</scope>
    <source>
        <strain evidence="2 3">SGT-108</strain>
    </source>
</reference>
<accession>A0A5E4PG85</accession>
<dbReference type="AlphaFoldDB" id="A0A5E4PG85"/>
<dbReference type="OrthoDB" id="256590at2"/>
<dbReference type="RefSeq" id="WP_148339214.1">
    <property type="nucleotide sequence ID" value="NZ_LR699119.1"/>
</dbReference>
<dbReference type="KEGG" id="asip:AQUSIP_12500"/>
<dbReference type="InterPro" id="IPR024432">
    <property type="entry name" value="Put_RecE_PDDEXK-like_dom"/>
</dbReference>
<dbReference type="EMBL" id="LR699119">
    <property type="protein sequence ID" value="VVC75949.1"/>
    <property type="molecule type" value="Genomic_DNA"/>
</dbReference>
<protein>
    <submittedName>
        <fullName evidence="2">Exodeoxyribonuclease 8</fullName>
    </submittedName>
</protein>
<evidence type="ECO:0000313" key="3">
    <source>
        <dbReference type="Proteomes" id="UP000324194"/>
    </source>
</evidence>
<name>A0A5E4PG85_9COXI</name>
<organism evidence="2 3">
    <name type="scientific">Aquicella siphonis</name>
    <dbReference type="NCBI Taxonomy" id="254247"/>
    <lineage>
        <taxon>Bacteria</taxon>
        <taxon>Pseudomonadati</taxon>
        <taxon>Pseudomonadota</taxon>
        <taxon>Gammaproteobacteria</taxon>
        <taxon>Legionellales</taxon>
        <taxon>Coxiellaceae</taxon>
        <taxon>Aquicella</taxon>
    </lineage>
</organism>
<keyword evidence="3" id="KW-1185">Reference proteome</keyword>
<evidence type="ECO:0000313" key="2">
    <source>
        <dbReference type="EMBL" id="VVC75949.1"/>
    </source>
</evidence>
<feature type="domain" description="Putative exodeoxyribonuclease 8 PDDEXK-like" evidence="1">
    <location>
        <begin position="24"/>
        <end position="263"/>
    </location>
</feature>
<gene>
    <name evidence="2" type="primary">recE</name>
    <name evidence="2" type="ORF">AQUSIP_12500</name>
</gene>
<dbReference type="Gene3D" id="3.90.320.10">
    <property type="match status" value="1"/>
</dbReference>